<accession>A0A5N6FRH9</accession>
<organism evidence="1">
    <name type="scientific">Petromyces alliaceus</name>
    <name type="common">Aspergillus alliaceus</name>
    <dbReference type="NCBI Taxonomy" id="209559"/>
    <lineage>
        <taxon>Eukaryota</taxon>
        <taxon>Fungi</taxon>
        <taxon>Dikarya</taxon>
        <taxon>Ascomycota</taxon>
        <taxon>Pezizomycotina</taxon>
        <taxon>Eurotiomycetes</taxon>
        <taxon>Eurotiomycetidae</taxon>
        <taxon>Eurotiales</taxon>
        <taxon>Aspergillaceae</taxon>
        <taxon>Aspergillus</taxon>
        <taxon>Aspergillus subgen. Circumdati</taxon>
    </lineage>
</organism>
<evidence type="ECO:0000313" key="1">
    <source>
        <dbReference type="EMBL" id="KAE8393237.1"/>
    </source>
</evidence>
<reference evidence="2 3" key="1">
    <citation type="submission" date="2019-04" db="EMBL/GenBank/DDBJ databases">
        <title>Aspergillus burnettii sp. nov., novel species from soil in southeast Queensland.</title>
        <authorList>
            <person name="Gilchrist C.L.M."/>
            <person name="Pitt J.I."/>
            <person name="Lange L."/>
            <person name="Lacey H.J."/>
            <person name="Vuong D."/>
            <person name="Midgley D.J."/>
            <person name="Greenfield P."/>
            <person name="Bradbury M."/>
            <person name="Lacey E."/>
            <person name="Busk P.K."/>
            <person name="Pilgaard B."/>
            <person name="Chooi Y.H."/>
            <person name="Piggott A.M."/>
        </authorList>
    </citation>
    <scope>NUCLEOTIDE SEQUENCE [LARGE SCALE GENOMIC DNA]</scope>
    <source>
        <strain evidence="2 3">FRR 5400</strain>
    </source>
</reference>
<protein>
    <submittedName>
        <fullName evidence="1">Uncharacterized protein</fullName>
    </submittedName>
</protein>
<dbReference type="AlphaFoldDB" id="A0A5N7CH79"/>
<accession>A0A5N7CH79</accession>
<evidence type="ECO:0000313" key="3">
    <source>
        <dbReference type="Proteomes" id="UP000541154"/>
    </source>
</evidence>
<gene>
    <name evidence="1" type="ORF">BDV23DRAFT_180842</name>
    <name evidence="2" type="ORF">ETB97_005069</name>
</gene>
<dbReference type="Proteomes" id="UP000326877">
    <property type="component" value="Unassembled WGS sequence"/>
</dbReference>
<keyword evidence="3" id="KW-1185">Reference proteome</keyword>
<dbReference type="OrthoDB" id="4192850at2759"/>
<evidence type="ECO:0000313" key="2">
    <source>
        <dbReference type="EMBL" id="KAF5865165.1"/>
    </source>
</evidence>
<name>A0A5N7CH79_PETAA</name>
<dbReference type="Proteomes" id="UP000541154">
    <property type="component" value="Unassembled WGS sequence"/>
</dbReference>
<dbReference type="EMBL" id="ML735231">
    <property type="protein sequence ID" value="KAE8393237.1"/>
    <property type="molecule type" value="Genomic_DNA"/>
</dbReference>
<sequence>MVAVRIFKFQKENLDIPSHLKTVIPTELRDAFYRARFAAGVAFRYVEYMALRHANRYQAMCPAKSVHYRNHQLSILRLFSWHHDYHWRNPTLAPTEKLDRALLDFHIDQTAYRSYEASFIKYRESLMVGPFRAWQHAKRGVEVMAAKSKLSEVNRRMWNQFWYINFQGEMLKWESRFKALVIPPWEEIVDELYEAILECVEGAEDFLANSGYDTGSRDGV</sequence>
<dbReference type="OMA" id="PTWEEII"/>
<reference evidence="1" key="2">
    <citation type="submission" date="2019-04" db="EMBL/GenBank/DDBJ databases">
        <title>Friends and foes A comparative genomics studyof 23 Aspergillus species from section Flavi.</title>
        <authorList>
            <consortium name="DOE Joint Genome Institute"/>
            <person name="Kjaerbolling I."/>
            <person name="Vesth T."/>
            <person name="Frisvad J.C."/>
            <person name="Nybo J.L."/>
            <person name="Theobald S."/>
            <person name="Kildgaard S."/>
            <person name="Isbrandt T."/>
            <person name="Kuo A."/>
            <person name="Sato A."/>
            <person name="Lyhne E.K."/>
            <person name="Kogle M.E."/>
            <person name="Wiebenga A."/>
            <person name="Kun R.S."/>
            <person name="Lubbers R.J."/>
            <person name="Makela M.R."/>
            <person name="Barry K."/>
            <person name="Chovatia M."/>
            <person name="Clum A."/>
            <person name="Daum C."/>
            <person name="Haridas S."/>
            <person name="He G."/>
            <person name="LaButti K."/>
            <person name="Lipzen A."/>
            <person name="Mondo S."/>
            <person name="Riley R."/>
            <person name="Salamov A."/>
            <person name="Simmons B.A."/>
            <person name="Magnuson J.K."/>
            <person name="Henrissat B."/>
            <person name="Mortensen U.H."/>
            <person name="Larsen T.O."/>
            <person name="Devries R.P."/>
            <person name="Grigoriev I.V."/>
            <person name="Machida M."/>
            <person name="Baker S.E."/>
            <person name="Andersen M.R."/>
        </authorList>
    </citation>
    <scope>NUCLEOTIDE SEQUENCE [LARGE SCALE GENOMIC DNA]</scope>
    <source>
        <strain evidence="1">IBT 14317</strain>
    </source>
</reference>
<proteinExistence type="predicted"/>
<dbReference type="EMBL" id="SPNV01000023">
    <property type="protein sequence ID" value="KAF5865165.1"/>
    <property type="molecule type" value="Genomic_DNA"/>
</dbReference>
<accession>A0A8H6ADT8</accession>